<keyword evidence="3" id="KW-1185">Reference proteome</keyword>
<proteinExistence type="predicted"/>
<keyword evidence="1" id="KW-1133">Transmembrane helix</keyword>
<evidence type="ECO:0000256" key="1">
    <source>
        <dbReference type="SAM" id="Phobius"/>
    </source>
</evidence>
<dbReference type="RefSeq" id="WP_154819794.1">
    <property type="nucleotide sequence ID" value="NZ_CP140152.1"/>
</dbReference>
<evidence type="ECO:0000313" key="2">
    <source>
        <dbReference type="EMBL" id="WQH06872.1"/>
    </source>
</evidence>
<gene>
    <name evidence="2" type="ORF">SR858_11240</name>
</gene>
<name>A0ABZ0Y5X8_9BURK</name>
<feature type="transmembrane region" description="Helical" evidence="1">
    <location>
        <begin position="234"/>
        <end position="255"/>
    </location>
</feature>
<dbReference type="EMBL" id="CP140152">
    <property type="protein sequence ID" value="WQH06872.1"/>
    <property type="molecule type" value="Genomic_DNA"/>
</dbReference>
<keyword evidence="1" id="KW-0472">Membrane</keyword>
<organism evidence="2 3">
    <name type="scientific">Duganella zoogloeoides</name>
    <dbReference type="NCBI Taxonomy" id="75659"/>
    <lineage>
        <taxon>Bacteria</taxon>
        <taxon>Pseudomonadati</taxon>
        <taxon>Pseudomonadota</taxon>
        <taxon>Betaproteobacteria</taxon>
        <taxon>Burkholderiales</taxon>
        <taxon>Oxalobacteraceae</taxon>
        <taxon>Telluria group</taxon>
        <taxon>Duganella</taxon>
    </lineage>
</organism>
<sequence length="375" mass="41583">MDPFDLDSSLAEIISTGNNLYSLISSTLESNDFSDAPQLREKLNAAWANLIDLPNTLKSIPIGFSEIIDNANKFEGIAAVILDKIGYSKPGTLEARKIKEILKGFRNLVQEHAENYALHSKIMSYPRNKNSPEFLAQLDFFNLRISQTEDSLSKQLKQTGVIEDSIRSLQSSLSDTNLSASELRSRIDEKLLETSVYLEGKLAEVNEVVGVIAAKSIVGSYEKSADIEKTSADALRIASIVFMVLVMIFVGFTFYGITTGEFSWEKSALKLICSLLFSVPAAYLARESAKHRQQQYTHLQTSLDLKAVGPYIATLPKEQQDTLKAEIAQRMFAPKTFDHVTKESYPINTQELVLALVDRINGRKAAKAEGTSLES</sequence>
<keyword evidence="1" id="KW-0812">Transmembrane</keyword>
<dbReference type="Proteomes" id="UP001326110">
    <property type="component" value="Chromosome"/>
</dbReference>
<evidence type="ECO:0000313" key="3">
    <source>
        <dbReference type="Proteomes" id="UP001326110"/>
    </source>
</evidence>
<dbReference type="GeneID" id="43166966"/>
<reference evidence="2 3" key="1">
    <citation type="submission" date="2023-11" db="EMBL/GenBank/DDBJ databases">
        <title>MicrobeMod: A computational toolkit for identifying prokaryotic methylation and restriction-modification with nanopore sequencing.</title>
        <authorList>
            <person name="Crits-Christoph A."/>
            <person name="Kang S.C."/>
            <person name="Lee H."/>
            <person name="Ostrov N."/>
        </authorList>
    </citation>
    <scope>NUCLEOTIDE SEQUENCE [LARGE SCALE GENOMIC DNA]</scope>
    <source>
        <strain evidence="2 3">ATCC 25935</strain>
    </source>
</reference>
<accession>A0ABZ0Y5X8</accession>
<protein>
    <submittedName>
        <fullName evidence="2">Uncharacterized protein</fullName>
    </submittedName>
</protein>